<dbReference type="Proteomes" id="UP000245626">
    <property type="component" value="Unassembled WGS sequence"/>
</dbReference>
<protein>
    <submittedName>
        <fullName evidence="1">P-loop containing nucleoside triphosphate hydrolase protein</fullName>
    </submittedName>
</protein>
<name>A0ACD0NXX4_9BASI</name>
<evidence type="ECO:0000313" key="2">
    <source>
        <dbReference type="Proteomes" id="UP000245626"/>
    </source>
</evidence>
<sequence length="218" mass="24916">MVRSYPNIVITGTPGTGKSTHSSLLASTYQQAVGASTSPLRVIDVGKIVKEKQYYLSYDEEWQSYEVNEDQLLDELEPLSGGRAPDPLEEGNDGGGDVGEDVKEAREKGLEDETRGGLILDWHTCDAWPERWVDLVVVLRCDHQILWERLEKRNYPLNKIKENNEAEIMAVVTEEARSSYPQEAVVELRSQESEDLEENVERIIQWIKVWRQQRGLED</sequence>
<accession>A0ACD0NXX4</accession>
<keyword evidence="2" id="KW-1185">Reference proteome</keyword>
<organism evidence="1 2">
    <name type="scientific">Violaceomyces palustris</name>
    <dbReference type="NCBI Taxonomy" id="1673888"/>
    <lineage>
        <taxon>Eukaryota</taxon>
        <taxon>Fungi</taxon>
        <taxon>Dikarya</taxon>
        <taxon>Basidiomycota</taxon>
        <taxon>Ustilaginomycotina</taxon>
        <taxon>Ustilaginomycetes</taxon>
        <taxon>Violaceomycetales</taxon>
        <taxon>Violaceomycetaceae</taxon>
        <taxon>Violaceomyces</taxon>
    </lineage>
</organism>
<reference evidence="1 2" key="1">
    <citation type="journal article" date="2018" name="Mol. Biol. Evol.">
        <title>Broad Genomic Sampling Reveals a Smut Pathogenic Ancestry of the Fungal Clade Ustilaginomycotina.</title>
        <authorList>
            <person name="Kijpornyongpan T."/>
            <person name="Mondo S.J."/>
            <person name="Barry K."/>
            <person name="Sandor L."/>
            <person name="Lee J."/>
            <person name="Lipzen A."/>
            <person name="Pangilinan J."/>
            <person name="LaButti K."/>
            <person name="Hainaut M."/>
            <person name="Henrissat B."/>
            <person name="Grigoriev I.V."/>
            <person name="Spatafora J.W."/>
            <person name="Aime M.C."/>
        </authorList>
    </citation>
    <scope>NUCLEOTIDE SEQUENCE [LARGE SCALE GENOMIC DNA]</scope>
    <source>
        <strain evidence="1 2">SA 807</strain>
    </source>
</reference>
<keyword evidence="1" id="KW-0378">Hydrolase</keyword>
<dbReference type="EMBL" id="KZ819917">
    <property type="protein sequence ID" value="PWN50574.1"/>
    <property type="molecule type" value="Genomic_DNA"/>
</dbReference>
<evidence type="ECO:0000313" key="1">
    <source>
        <dbReference type="EMBL" id="PWN50574.1"/>
    </source>
</evidence>
<gene>
    <name evidence="1" type="ORF">IE53DRAFT_387092</name>
</gene>
<proteinExistence type="predicted"/>